<dbReference type="InterPro" id="IPR051344">
    <property type="entry name" value="Vgb"/>
</dbReference>
<accession>A0A0F4GLN5</accession>
<proteinExistence type="predicted"/>
<organism evidence="2 3">
    <name type="scientific">Zymoseptoria brevis</name>
    <dbReference type="NCBI Taxonomy" id="1047168"/>
    <lineage>
        <taxon>Eukaryota</taxon>
        <taxon>Fungi</taxon>
        <taxon>Dikarya</taxon>
        <taxon>Ascomycota</taxon>
        <taxon>Pezizomycotina</taxon>
        <taxon>Dothideomycetes</taxon>
        <taxon>Dothideomycetidae</taxon>
        <taxon>Mycosphaerellales</taxon>
        <taxon>Mycosphaerellaceae</taxon>
        <taxon>Zymoseptoria</taxon>
    </lineage>
</organism>
<dbReference type="AlphaFoldDB" id="A0A0F4GLN5"/>
<evidence type="ECO:0000256" key="1">
    <source>
        <dbReference type="SAM" id="SignalP"/>
    </source>
</evidence>
<protein>
    <recommendedName>
        <fullName evidence="4">NHL repeat-containing protein</fullName>
    </recommendedName>
</protein>
<dbReference type="EMBL" id="LAFY01000410">
    <property type="protein sequence ID" value="KJX98321.1"/>
    <property type="molecule type" value="Genomic_DNA"/>
</dbReference>
<feature type="chain" id="PRO_5002468642" description="NHL repeat-containing protein" evidence="1">
    <location>
        <begin position="21"/>
        <end position="280"/>
    </location>
</feature>
<dbReference type="PANTHER" id="PTHR40274:SF3">
    <property type="entry name" value="VIRGINIAMYCIN B LYASE"/>
    <property type="match status" value="1"/>
</dbReference>
<comment type="caution">
    <text evidence="2">The sequence shown here is derived from an EMBL/GenBank/DDBJ whole genome shotgun (WGS) entry which is preliminary data.</text>
</comment>
<name>A0A0F4GLN5_9PEZI</name>
<sequence>MLQQLPCLTAFLCLITSAFALPTVEYRQQKDGRFIFHPMKASAAGPCDLVEGPDGALWGQDILVNYIFRIDPSTGKLEEYPIPFTTPISNHTIPGLNNKLVQNRTALSCAIRKGEDGQVCFANGLGNQLGRIDPHTKKIQIFQPPGTPAGNLLNFNDLYSAKAGIYLTQTTGNVFNFFCFATERFTTYNVATPLAVPLGLLVPSDEKVYIAELVGNKILVFDPKTKAIDEYPLPQPAQFPAVVRAERFGAFSSINNLRVASTHIHIHSRLAHLGLKNLFW</sequence>
<evidence type="ECO:0000313" key="3">
    <source>
        <dbReference type="Proteomes" id="UP000033647"/>
    </source>
</evidence>
<keyword evidence="3" id="KW-1185">Reference proteome</keyword>
<reference evidence="2 3" key="1">
    <citation type="submission" date="2015-03" db="EMBL/GenBank/DDBJ databases">
        <title>RNA-seq based gene annotation and comparative genomics of four Zymoseptoria species reveal species-specific pathogenicity related genes and transposable element activity.</title>
        <authorList>
            <person name="Grandaubert J."/>
            <person name="Bhattacharyya A."/>
            <person name="Stukenbrock E.H."/>
        </authorList>
    </citation>
    <scope>NUCLEOTIDE SEQUENCE [LARGE SCALE GENOMIC DNA]</scope>
    <source>
        <strain evidence="2 3">Zb18110</strain>
    </source>
</reference>
<keyword evidence="1" id="KW-0732">Signal</keyword>
<dbReference type="SUPFAM" id="SSF63829">
    <property type="entry name" value="Calcium-dependent phosphotriesterase"/>
    <property type="match status" value="1"/>
</dbReference>
<gene>
    <name evidence="2" type="ORF">TI39_contig418g00019</name>
</gene>
<dbReference type="PANTHER" id="PTHR40274">
    <property type="entry name" value="VIRGINIAMYCIN B LYASE"/>
    <property type="match status" value="1"/>
</dbReference>
<dbReference type="InterPro" id="IPR015943">
    <property type="entry name" value="WD40/YVTN_repeat-like_dom_sf"/>
</dbReference>
<feature type="signal peptide" evidence="1">
    <location>
        <begin position="1"/>
        <end position="20"/>
    </location>
</feature>
<dbReference type="OrthoDB" id="3625478at2759"/>
<evidence type="ECO:0000313" key="2">
    <source>
        <dbReference type="EMBL" id="KJX98321.1"/>
    </source>
</evidence>
<dbReference type="Gene3D" id="2.130.10.10">
    <property type="entry name" value="YVTN repeat-like/Quinoprotein amine dehydrogenase"/>
    <property type="match status" value="1"/>
</dbReference>
<dbReference type="Proteomes" id="UP000033647">
    <property type="component" value="Unassembled WGS sequence"/>
</dbReference>
<evidence type="ECO:0008006" key="4">
    <source>
        <dbReference type="Google" id="ProtNLM"/>
    </source>
</evidence>